<feature type="transmembrane region" description="Helical" evidence="1">
    <location>
        <begin position="57"/>
        <end position="77"/>
    </location>
</feature>
<evidence type="ECO:0008006" key="4">
    <source>
        <dbReference type="Google" id="ProtNLM"/>
    </source>
</evidence>
<dbReference type="OrthoDB" id="6314776at2"/>
<evidence type="ECO:0000313" key="2">
    <source>
        <dbReference type="EMBL" id="SDH52126.1"/>
    </source>
</evidence>
<reference evidence="2 3" key="1">
    <citation type="submission" date="2016-10" db="EMBL/GenBank/DDBJ databases">
        <authorList>
            <person name="de Groot N.N."/>
        </authorList>
    </citation>
    <scope>NUCLEOTIDE SEQUENCE [LARGE SCALE GENOMIC DNA]</scope>
    <source>
        <strain evidence="2 3">CGMCC 1.10228</strain>
    </source>
</reference>
<feature type="transmembrane region" description="Helical" evidence="1">
    <location>
        <begin position="84"/>
        <end position="105"/>
    </location>
</feature>
<sequence length="152" mass="17231">MRYALEQYDSHGFLKAPTWLWLGWLFLAKAWVVFVVAGASRESGNKILAAVYPDHHFLYLGLALGLPSIIFMWLISLRRPERVWLNRLVASARAVTLISIAAQLAQTGYQILLSHGAFTWPNALTLVVLVWFAMYVMRSRSVRDSLKTPAVE</sequence>
<evidence type="ECO:0000256" key="1">
    <source>
        <dbReference type="SAM" id="Phobius"/>
    </source>
</evidence>
<gene>
    <name evidence="2" type="ORF">SAMN04488136_11874</name>
</gene>
<dbReference type="Pfam" id="PF11143">
    <property type="entry name" value="DUF2919"/>
    <property type="match status" value="1"/>
</dbReference>
<name>A0A1G8D326_9VIBR</name>
<protein>
    <recommendedName>
        <fullName evidence="4">DUF2919 domain-containing protein</fullName>
    </recommendedName>
</protein>
<keyword evidence="1" id="KW-1133">Transmembrane helix</keyword>
<proteinExistence type="predicted"/>
<organism evidence="2 3">
    <name type="scientific">Vibrio xiamenensis</name>
    <dbReference type="NCBI Taxonomy" id="861298"/>
    <lineage>
        <taxon>Bacteria</taxon>
        <taxon>Pseudomonadati</taxon>
        <taxon>Pseudomonadota</taxon>
        <taxon>Gammaproteobacteria</taxon>
        <taxon>Vibrionales</taxon>
        <taxon>Vibrionaceae</taxon>
        <taxon>Vibrio</taxon>
    </lineage>
</organism>
<accession>A0A1G8D326</accession>
<feature type="transmembrane region" description="Helical" evidence="1">
    <location>
        <begin position="20"/>
        <end position="37"/>
    </location>
</feature>
<dbReference type="STRING" id="861298.SAMN04488136_11874"/>
<dbReference type="EMBL" id="FNDD01000018">
    <property type="protein sequence ID" value="SDH52126.1"/>
    <property type="molecule type" value="Genomic_DNA"/>
</dbReference>
<dbReference type="RefSeq" id="WP_093275568.1">
    <property type="nucleotide sequence ID" value="NZ_FNDD01000018.1"/>
</dbReference>
<keyword evidence="1" id="KW-0472">Membrane</keyword>
<dbReference type="AlphaFoldDB" id="A0A1G8D326"/>
<feature type="transmembrane region" description="Helical" evidence="1">
    <location>
        <begin position="117"/>
        <end position="137"/>
    </location>
</feature>
<dbReference type="Proteomes" id="UP000198854">
    <property type="component" value="Unassembled WGS sequence"/>
</dbReference>
<keyword evidence="1" id="KW-0812">Transmembrane</keyword>
<evidence type="ECO:0000313" key="3">
    <source>
        <dbReference type="Proteomes" id="UP000198854"/>
    </source>
</evidence>
<keyword evidence="3" id="KW-1185">Reference proteome</keyword>
<dbReference type="InterPro" id="IPR021318">
    <property type="entry name" value="DUF2919"/>
</dbReference>